<dbReference type="InterPro" id="IPR029063">
    <property type="entry name" value="SAM-dependent_MTases_sf"/>
</dbReference>
<sequence length="724" mass="80796">MDSYCSKLGRFDWLVPGKTWDVLVGYGDLKRRSSVFPSDMEGGEARRGAVADLQAGQRFLRTFSADRVPAPPSPSQLSIEVLGACWGPQTINAADEAVTRGGQCHMNFRMNLQNWLPLFIRPEMLVSGIGKRIGGEGRPGNRGGEMGVNGGELDEEVKSEERTKQQREYLEKLPWLPGGEAFFQRFVSRVKEKVKGEKVKTHWPIHSGSSCFSFVAGCPGPATATATNSAVRLDALCLDVQEKRFIQPIIVEAHGRSATEVVAHRLVAADEREAEQVNQISLVESPRKASDQVKPLQGIKLLFGARSFAIQTACVGLQLRHRSAWTRVAAEAHGLGSSRFQRRQKRFGPNPVPEPRPRCPPLTPPDLNGYQVDLQQKVDLVQDLLADLSDVTLDVVPSPELLHYRHRVRFGLRHGEEEALDWSVVDPESGEWIVVKAYPLASVRINRLMSELREALAQEKRLRWKAFEVELLSNTKGEALALIMYHRRLDPEDDLPRAQALAKELDAKVVLRAKGQRMAGRNSFLVQENEVAGRRYSQRLLESSFFQANLRLNQQMQSWVTGELTDLAASGGDLLEIYCGNGNFTLPAADAWRTGQVLATELDRLSLAGAEACAKEAGIENLVFRKCMAEAMNLQKLRPLGLQGPYEFSTLLLDPPRAGLNDRTRKMAESFDHVIYISCNPRALLRDLQLMKTHRIEKACLFDQFPWTDHAEVAVRLFRLGASG</sequence>
<dbReference type="InterPro" id="IPR011869">
    <property type="entry name" value="TrmA_MeTrfase"/>
</dbReference>
<dbReference type="InterPro" id="IPR010280">
    <property type="entry name" value="U5_MeTrfase_fam"/>
</dbReference>
<keyword evidence="2 5" id="KW-0808">Transferase</keyword>
<dbReference type="Proteomes" id="UP001642464">
    <property type="component" value="Unassembled WGS sequence"/>
</dbReference>
<protein>
    <submittedName>
        <fullName evidence="7">tRNA/tmRNA (Uracil-C(5))-methyltransferase (tRNA (uracil(54)-C(5))-methyltransferase) (tRNA(m5U54)-methyltransferase) (RUMT) (tmRNA (uracil(341)-C(5))-methyltransferase)</fullName>
    </submittedName>
</protein>
<name>A0ABP0PZY9_9DINO</name>
<dbReference type="EMBL" id="CAXAMM010038796">
    <property type="protein sequence ID" value="CAK9081032.1"/>
    <property type="molecule type" value="Genomic_DNA"/>
</dbReference>
<dbReference type="Gene3D" id="3.40.50.150">
    <property type="entry name" value="Vaccinia Virus protein VP39"/>
    <property type="match status" value="1"/>
</dbReference>
<feature type="binding site" evidence="5">
    <location>
        <position position="547"/>
    </location>
    <ligand>
        <name>S-adenosyl-L-methionine</name>
        <dbReference type="ChEBI" id="CHEBI:59789"/>
    </ligand>
</feature>
<keyword evidence="8" id="KW-1185">Reference proteome</keyword>
<dbReference type="Pfam" id="PF05958">
    <property type="entry name" value="tRNA_U5-meth_tr"/>
    <property type="match status" value="1"/>
</dbReference>
<dbReference type="PROSITE" id="PS51687">
    <property type="entry name" value="SAM_MT_RNA_M5U"/>
    <property type="match status" value="1"/>
</dbReference>
<evidence type="ECO:0000256" key="5">
    <source>
        <dbReference type="PROSITE-ProRule" id="PRU01024"/>
    </source>
</evidence>
<feature type="binding site" evidence="5">
    <location>
        <position position="601"/>
    </location>
    <ligand>
        <name>S-adenosyl-L-methionine</name>
        <dbReference type="ChEBI" id="CHEBI:59789"/>
    </ligand>
</feature>
<accession>A0ABP0PZY9</accession>
<evidence type="ECO:0000313" key="7">
    <source>
        <dbReference type="EMBL" id="CAK9081032.1"/>
    </source>
</evidence>
<dbReference type="PANTHER" id="PTHR47790">
    <property type="entry name" value="TRNA/TMRNA (URACIL-C(5))-METHYLTRANSFERASE"/>
    <property type="match status" value="1"/>
</dbReference>
<evidence type="ECO:0000256" key="4">
    <source>
        <dbReference type="ARBA" id="ARBA00022694"/>
    </source>
</evidence>
<feature type="compositionally biased region" description="Gly residues" evidence="6">
    <location>
        <begin position="136"/>
        <end position="150"/>
    </location>
</feature>
<feature type="binding site" evidence="5">
    <location>
        <position position="654"/>
    </location>
    <ligand>
        <name>S-adenosyl-L-methionine</name>
        <dbReference type="ChEBI" id="CHEBI:59789"/>
    </ligand>
</feature>
<gene>
    <name evidence="7" type="ORF">SCF082_LOCUS38607</name>
</gene>
<evidence type="ECO:0000256" key="6">
    <source>
        <dbReference type="SAM" id="MobiDB-lite"/>
    </source>
</evidence>
<evidence type="ECO:0000256" key="2">
    <source>
        <dbReference type="ARBA" id="ARBA00022679"/>
    </source>
</evidence>
<evidence type="ECO:0000313" key="8">
    <source>
        <dbReference type="Proteomes" id="UP001642464"/>
    </source>
</evidence>
<organism evidence="7 8">
    <name type="scientific">Durusdinium trenchii</name>
    <dbReference type="NCBI Taxonomy" id="1381693"/>
    <lineage>
        <taxon>Eukaryota</taxon>
        <taxon>Sar</taxon>
        <taxon>Alveolata</taxon>
        <taxon>Dinophyceae</taxon>
        <taxon>Suessiales</taxon>
        <taxon>Symbiodiniaceae</taxon>
        <taxon>Durusdinium</taxon>
    </lineage>
</organism>
<evidence type="ECO:0000256" key="3">
    <source>
        <dbReference type="ARBA" id="ARBA00022691"/>
    </source>
</evidence>
<feature type="active site" description="Nucleophile" evidence="5">
    <location>
        <position position="679"/>
    </location>
</feature>
<comment type="similarity">
    <text evidence="5">Belongs to the class I-like SAM-binding methyltransferase superfamily. RNA M5U methyltransferase family.</text>
</comment>
<feature type="binding site" evidence="5">
    <location>
        <position position="578"/>
    </location>
    <ligand>
        <name>S-adenosyl-L-methionine</name>
        <dbReference type="ChEBI" id="CHEBI:59789"/>
    </ligand>
</feature>
<dbReference type="Gene3D" id="2.40.50.1070">
    <property type="match status" value="1"/>
</dbReference>
<dbReference type="SUPFAM" id="SSF53335">
    <property type="entry name" value="S-adenosyl-L-methionine-dependent methyltransferases"/>
    <property type="match status" value="1"/>
</dbReference>
<evidence type="ECO:0000256" key="1">
    <source>
        <dbReference type="ARBA" id="ARBA00022603"/>
    </source>
</evidence>
<keyword evidence="4" id="KW-0819">tRNA processing</keyword>
<keyword evidence="1 5" id="KW-0489">Methyltransferase</keyword>
<reference evidence="7 8" key="1">
    <citation type="submission" date="2024-02" db="EMBL/GenBank/DDBJ databases">
        <authorList>
            <person name="Chen Y."/>
            <person name="Shah S."/>
            <person name="Dougan E. K."/>
            <person name="Thang M."/>
            <person name="Chan C."/>
        </authorList>
    </citation>
    <scope>NUCLEOTIDE SEQUENCE [LARGE SCALE GENOMIC DNA]</scope>
</reference>
<dbReference type="PANTHER" id="PTHR47790:SF2">
    <property type="entry name" value="TRNA_TMRNA (URACIL-C(5))-METHYLTRANSFERASE"/>
    <property type="match status" value="1"/>
</dbReference>
<keyword evidence="3 5" id="KW-0949">S-adenosyl-L-methionine</keyword>
<feature type="region of interest" description="Disordered" evidence="6">
    <location>
        <begin position="134"/>
        <end position="163"/>
    </location>
</feature>
<proteinExistence type="inferred from homology"/>
<comment type="caution">
    <text evidence="7">The sequence shown here is derived from an EMBL/GenBank/DDBJ whole genome shotgun (WGS) entry which is preliminary data.</text>
</comment>